<dbReference type="Pfam" id="PF24476">
    <property type="entry name" value="DUF7580"/>
    <property type="match status" value="1"/>
</dbReference>
<dbReference type="AlphaFoldDB" id="F8N396"/>
<reference evidence="4" key="1">
    <citation type="journal article" date="2011" name="Genetics">
        <title>Massive changes in genome architecture accompany the transition to self-fertility in the filamentous fungus Neurospora tetrasperma.</title>
        <authorList>
            <person name="Ellison C.E."/>
            <person name="Stajich J.E."/>
            <person name="Jacobson D.J."/>
            <person name="Natvig D.O."/>
            <person name="Lapidus A."/>
            <person name="Foster B."/>
            <person name="Aerts A."/>
            <person name="Riley R."/>
            <person name="Lindquist E.A."/>
            <person name="Grigoriev I.V."/>
            <person name="Taylor J.W."/>
        </authorList>
    </citation>
    <scope>NUCLEOTIDE SEQUENCE [LARGE SCALE GENOMIC DNA]</scope>
    <source>
        <strain evidence="4">FGSC 2508 / P0657</strain>
    </source>
</reference>
<evidence type="ECO:0000259" key="2">
    <source>
        <dbReference type="Pfam" id="PF24476"/>
    </source>
</evidence>
<protein>
    <recommendedName>
        <fullName evidence="2">DUF7580 domain-containing protein</fullName>
    </recommendedName>
</protein>
<organism evidence="3 4">
    <name type="scientific">Neurospora tetrasperma (strain FGSC 2508 / ATCC MYA-4615 / P0657)</name>
    <dbReference type="NCBI Taxonomy" id="510951"/>
    <lineage>
        <taxon>Eukaryota</taxon>
        <taxon>Fungi</taxon>
        <taxon>Dikarya</taxon>
        <taxon>Ascomycota</taxon>
        <taxon>Pezizomycotina</taxon>
        <taxon>Sordariomycetes</taxon>
        <taxon>Sordariomycetidae</taxon>
        <taxon>Sordariales</taxon>
        <taxon>Sordariaceae</taxon>
        <taxon>Neurospora</taxon>
    </lineage>
</organism>
<name>F8N396_NEUT8</name>
<gene>
    <name evidence="3" type="ORF">NEUTE1DRAFT_106316</name>
</gene>
<dbReference type="PANTHER" id="PTHR35186:SF4">
    <property type="entry name" value="PRION-INHIBITION AND PROPAGATION HELO DOMAIN-CONTAINING PROTEIN"/>
    <property type="match status" value="1"/>
</dbReference>
<dbReference type="Proteomes" id="UP000008065">
    <property type="component" value="Unassembled WGS sequence"/>
</dbReference>
<feature type="compositionally biased region" description="Polar residues" evidence="1">
    <location>
        <begin position="155"/>
        <end position="175"/>
    </location>
</feature>
<accession>F8N396</accession>
<evidence type="ECO:0000313" key="3">
    <source>
        <dbReference type="EMBL" id="EGO53403.1"/>
    </source>
</evidence>
<keyword evidence="4" id="KW-1185">Reference proteome</keyword>
<dbReference type="RefSeq" id="XP_009857005.1">
    <property type="nucleotide sequence ID" value="XM_009858703.1"/>
</dbReference>
<evidence type="ECO:0000313" key="4">
    <source>
        <dbReference type="Proteomes" id="UP000008065"/>
    </source>
</evidence>
<feature type="region of interest" description="Disordered" evidence="1">
    <location>
        <begin position="149"/>
        <end position="175"/>
    </location>
</feature>
<feature type="domain" description="DUF7580" evidence="2">
    <location>
        <begin position="283"/>
        <end position="512"/>
    </location>
</feature>
<proteinExistence type="predicted"/>
<dbReference type="InterPro" id="IPR056002">
    <property type="entry name" value="DUF7580"/>
</dbReference>
<dbReference type="EMBL" id="GL891382">
    <property type="protein sequence ID" value="EGO53403.1"/>
    <property type="molecule type" value="Genomic_DNA"/>
</dbReference>
<dbReference type="GeneID" id="20822253"/>
<sequence length="522" mass="58283">MLEDPFGPEWKETYLDRALRTRLGRSYSSIESGMKELQQLVAELAIKLRLGPDLKLLRDFSQSLSNALDGATAACCARPHDACLKLNPRPLEMDPGSTEDDMAKDLDFSVSLELYANGSMSAEPSVESSRWYSLSINIVSLGSRQADDHVPRTLNIRSSSTNTPRQSPQQKGQSETLQLFPEGLNKRAFQTLITHAAQRITSKEKAVNALIKGSLDIIIEPKQKTLIRKHEKHPATEHGRVFYGNIMDREDPERRFGLYAPTPLMSKDQHIPEAPPILRWQPGDLPSSLTLRQLLNRMHDARLQQGSNGPLIWLEFQDQLQLAVSIAVNILHLYSSPWLPGIITLDDIWFRLEDEPLDSNFPSGFPYRPFIKKSMPLSAASSAMPGTTGFMPRSRKRETTVFSFGLILIQIMLGRVINELDMKSTSDKQGAAVPGAGQSTSDTVNKNVAAMSLDDYMEKHKLGKGFEGAVLAEAGPEYTSAVTRCLETFINIEGLQSEKFCQEFYVEVISMLQEALDKSMEL</sequence>
<dbReference type="PANTHER" id="PTHR35186">
    <property type="entry name" value="ANK_REP_REGION DOMAIN-CONTAINING PROTEIN"/>
    <property type="match status" value="1"/>
</dbReference>
<dbReference type="KEGG" id="nte:NEUTE1DRAFT106316"/>
<evidence type="ECO:0000256" key="1">
    <source>
        <dbReference type="SAM" id="MobiDB-lite"/>
    </source>
</evidence>
<dbReference type="HOGENOM" id="CLU_521837_0_0_1"/>
<dbReference type="VEuPathDB" id="FungiDB:NEUTE1DRAFT_106316"/>
<dbReference type="OrthoDB" id="3565018at2759"/>